<dbReference type="STRING" id="428127.EUBDOL_01204"/>
<dbReference type="eggNOG" id="COG3757">
    <property type="taxonomic scope" value="Bacteria"/>
</dbReference>
<comment type="caution">
    <text evidence="2">The sequence shown here is derived from an EMBL/GenBank/DDBJ whole genome shotgun (WGS) entry which is preliminary data.</text>
</comment>
<gene>
    <name evidence="2" type="ORF">EUBDOL_01204</name>
</gene>
<feature type="domain" description="Peptidase C51" evidence="1">
    <location>
        <begin position="27"/>
        <end position="157"/>
    </location>
</feature>
<dbReference type="InterPro" id="IPR007921">
    <property type="entry name" value="CHAP_dom"/>
</dbReference>
<evidence type="ECO:0000313" key="3">
    <source>
        <dbReference type="Proteomes" id="UP000004090"/>
    </source>
</evidence>
<dbReference type="Gene3D" id="3.90.1720.10">
    <property type="entry name" value="endopeptidase domain like (from Nostoc punctiforme)"/>
    <property type="match status" value="1"/>
</dbReference>
<evidence type="ECO:0000259" key="1">
    <source>
        <dbReference type="PROSITE" id="PS50911"/>
    </source>
</evidence>
<accession>A8RBX0</accession>
<dbReference type="PROSITE" id="PS50911">
    <property type="entry name" value="CHAP"/>
    <property type="match status" value="1"/>
</dbReference>
<reference evidence="2 3" key="2">
    <citation type="submission" date="2007-09" db="EMBL/GenBank/DDBJ databases">
        <authorList>
            <person name="Fulton L."/>
            <person name="Clifton S."/>
            <person name="Fulton B."/>
            <person name="Xu J."/>
            <person name="Minx P."/>
            <person name="Pepin K.H."/>
            <person name="Johnson M."/>
            <person name="Thiruvilangam P."/>
            <person name="Bhonagiri V."/>
            <person name="Nash W.E."/>
            <person name="Mardis E.R."/>
            <person name="Wilson R.K."/>
        </authorList>
    </citation>
    <scope>NUCLEOTIDE SEQUENCE [LARGE SCALE GENOMIC DNA]</scope>
    <source>
        <strain evidence="2 3">DSM 3991</strain>
    </source>
</reference>
<evidence type="ECO:0000313" key="2">
    <source>
        <dbReference type="EMBL" id="EDP11284.1"/>
    </source>
</evidence>
<sequence length="262" mass="30023">MKKEWIKKDAEMASFFDEKEREENNVTKSFNEFRNQVLGKGYNIDGAYGNQCWDGYAKYCQYLGYPYANCTTSGYVKDIWNNRKTNGMLKNFVEVEIMQPGDIAVFKEVKGWTPLSHIAIFVKDLGNGYGLFLGQNQGGANGNFNEVKFPYSATFATAFRPKMFANSSETVLNKIPNDFIKESATFYCNVDKINIRLAPSLKGQLTGDWYENGMTVKYDGYVKREGYVWISWVSSKTKNRHWMAVGELNKNGYNTKPYGTFK</sequence>
<dbReference type="HOGENOM" id="CLU_1060680_0_0_9"/>
<dbReference type="Proteomes" id="UP000004090">
    <property type="component" value="Unassembled WGS sequence"/>
</dbReference>
<reference evidence="2 3" key="1">
    <citation type="submission" date="2007-09" db="EMBL/GenBank/DDBJ databases">
        <title>Draft genome sequence of Eubacterium dolichum (DSM 3991).</title>
        <authorList>
            <person name="Sudarsanam P."/>
            <person name="Ley R."/>
            <person name="Guruge J."/>
            <person name="Turnbaugh P.J."/>
            <person name="Mahowald M."/>
            <person name="Liep D."/>
            <person name="Gordon J."/>
        </authorList>
    </citation>
    <scope>NUCLEOTIDE SEQUENCE [LARGE SCALE GENOMIC DNA]</scope>
    <source>
        <strain evidence="2 3">DSM 3991</strain>
    </source>
</reference>
<proteinExistence type="predicted"/>
<dbReference type="AlphaFoldDB" id="A8RBX0"/>
<dbReference type="EMBL" id="ABAW02000019">
    <property type="protein sequence ID" value="EDP11284.1"/>
    <property type="molecule type" value="Genomic_DNA"/>
</dbReference>
<protein>
    <submittedName>
        <fullName evidence="2">CHAP domain protein</fullName>
    </submittedName>
</protein>
<dbReference type="Gene3D" id="2.30.30.40">
    <property type="entry name" value="SH3 Domains"/>
    <property type="match status" value="1"/>
</dbReference>
<dbReference type="Pfam" id="PF08460">
    <property type="entry name" value="SH3_5"/>
    <property type="match status" value="1"/>
</dbReference>
<name>A8RBX0_9FIRM</name>
<dbReference type="InterPro" id="IPR003646">
    <property type="entry name" value="SH3-like_bac-type"/>
</dbReference>
<organism evidence="2 3">
    <name type="scientific">Amedibacillus dolichus DSM 3991</name>
    <dbReference type="NCBI Taxonomy" id="428127"/>
    <lineage>
        <taxon>Bacteria</taxon>
        <taxon>Bacillati</taxon>
        <taxon>Bacillota</taxon>
        <taxon>Erysipelotrichia</taxon>
        <taxon>Erysipelotrichales</taxon>
        <taxon>Erysipelotrichaceae</taxon>
        <taxon>Amedibacillus</taxon>
    </lineage>
</organism>